<organism evidence="10 11">
    <name type="scientific">Kushneria phosphatilytica</name>
    <dbReference type="NCBI Taxonomy" id="657387"/>
    <lineage>
        <taxon>Bacteria</taxon>
        <taxon>Pseudomonadati</taxon>
        <taxon>Pseudomonadota</taxon>
        <taxon>Gammaproteobacteria</taxon>
        <taxon>Oceanospirillales</taxon>
        <taxon>Halomonadaceae</taxon>
        <taxon>Kushneria</taxon>
    </lineage>
</organism>
<dbReference type="EMBL" id="CP043420">
    <property type="protein sequence ID" value="QEL11632.1"/>
    <property type="molecule type" value="Genomic_DNA"/>
</dbReference>
<dbReference type="GO" id="GO:0005886">
    <property type="term" value="C:plasma membrane"/>
    <property type="evidence" value="ECO:0007669"/>
    <property type="project" value="UniProtKB-SubCell"/>
</dbReference>
<dbReference type="AlphaFoldDB" id="A0A5C0ZYM7"/>
<dbReference type="PANTHER" id="PTHR30336:SF0">
    <property type="entry name" value="PROTEIN SANA"/>
    <property type="match status" value="1"/>
</dbReference>
<keyword evidence="6" id="KW-0472">Membrane</keyword>
<dbReference type="OrthoDB" id="9782395at2"/>
<gene>
    <name evidence="10" type="ORF">FY550_11140</name>
</gene>
<dbReference type="CDD" id="cd06259">
    <property type="entry name" value="YdcF-like"/>
    <property type="match status" value="1"/>
</dbReference>
<dbReference type="KEGG" id="kuy:FY550_11140"/>
<evidence type="ECO:0000313" key="11">
    <source>
        <dbReference type="Proteomes" id="UP000322553"/>
    </source>
</evidence>
<comment type="function">
    <text evidence="7">Participates in the barrier function of the cell envelope.</text>
</comment>
<evidence type="ECO:0000256" key="5">
    <source>
        <dbReference type="ARBA" id="ARBA00022989"/>
    </source>
</evidence>
<feature type="domain" description="DUF218" evidence="9">
    <location>
        <begin position="64"/>
        <end position="190"/>
    </location>
</feature>
<proteinExistence type="predicted"/>
<keyword evidence="5" id="KW-1133">Transmembrane helix</keyword>
<evidence type="ECO:0000256" key="2">
    <source>
        <dbReference type="ARBA" id="ARBA00022475"/>
    </source>
</evidence>
<protein>
    <submittedName>
        <fullName evidence="10">SanA-like protein</fullName>
    </submittedName>
</protein>
<keyword evidence="3" id="KW-0997">Cell inner membrane</keyword>
<sequence length="264" mass="28809">MTGVTGKCAAVLAGLLLTGILMIALANGWIWWVTRDRIHSNPASCGKAPVGLIFGTSWGLRGGGTNPWYQARLDTASRLYHLDRVEHLLLSGDNHTRYYNEPVVMWRDMKKRGVPASAMTLDYAGFSTFDSLVRAQRIFGARHVVLISQAWHLPRALYIADHVGLQATGCVAQTSPPSYHWSLRLREWLARAWTIGDLFIWQRQPYFLGPRVEMMPSKEGGDLIDGHPKPLIPLCTGVSDASDDAPGDGKAAGSSVGSCATAAP</sequence>
<dbReference type="PANTHER" id="PTHR30336">
    <property type="entry name" value="INNER MEMBRANE PROTEIN, PROBABLE PERMEASE"/>
    <property type="match status" value="1"/>
</dbReference>
<evidence type="ECO:0000256" key="6">
    <source>
        <dbReference type="ARBA" id="ARBA00023136"/>
    </source>
</evidence>
<evidence type="ECO:0000313" key="10">
    <source>
        <dbReference type="EMBL" id="QEL11632.1"/>
    </source>
</evidence>
<evidence type="ECO:0000259" key="9">
    <source>
        <dbReference type="Pfam" id="PF02698"/>
    </source>
</evidence>
<reference evidence="10 11" key="1">
    <citation type="submission" date="2019-08" db="EMBL/GenBank/DDBJ databases">
        <title>Complete genome sequence of Kushneria sp. YCWA18, a halophilic phosphate-solubilizing bacterium isolated from Daqiao saltern in China.</title>
        <authorList>
            <person name="Du G.-X."/>
            <person name="Qu L.-Y."/>
        </authorList>
    </citation>
    <scope>NUCLEOTIDE SEQUENCE [LARGE SCALE GENOMIC DNA]</scope>
    <source>
        <strain evidence="10 11">YCWA18</strain>
    </source>
</reference>
<evidence type="ECO:0000256" key="3">
    <source>
        <dbReference type="ARBA" id="ARBA00022519"/>
    </source>
</evidence>
<evidence type="ECO:0000256" key="1">
    <source>
        <dbReference type="ARBA" id="ARBA00004377"/>
    </source>
</evidence>
<accession>A0A5C0ZYM7</accession>
<evidence type="ECO:0000256" key="8">
    <source>
        <dbReference type="SAM" id="MobiDB-lite"/>
    </source>
</evidence>
<keyword evidence="11" id="KW-1185">Reference proteome</keyword>
<dbReference type="Proteomes" id="UP000322553">
    <property type="component" value="Chromosome"/>
</dbReference>
<keyword evidence="2" id="KW-1003">Cell membrane</keyword>
<dbReference type="InterPro" id="IPR051599">
    <property type="entry name" value="Cell_Envelope_Assoc"/>
</dbReference>
<comment type="subcellular location">
    <subcellularLocation>
        <location evidence="1">Cell inner membrane</location>
        <topology evidence="1">Single-pass membrane protein</topology>
    </subcellularLocation>
</comment>
<evidence type="ECO:0000256" key="7">
    <source>
        <dbReference type="ARBA" id="ARBA00037355"/>
    </source>
</evidence>
<keyword evidence="4" id="KW-0812">Transmembrane</keyword>
<feature type="region of interest" description="Disordered" evidence="8">
    <location>
        <begin position="242"/>
        <end position="264"/>
    </location>
</feature>
<dbReference type="Pfam" id="PF02698">
    <property type="entry name" value="DUF218"/>
    <property type="match status" value="1"/>
</dbReference>
<evidence type="ECO:0000256" key="4">
    <source>
        <dbReference type="ARBA" id="ARBA00022692"/>
    </source>
</evidence>
<name>A0A5C0ZYM7_9GAMM</name>
<dbReference type="InterPro" id="IPR003848">
    <property type="entry name" value="DUF218"/>
</dbReference>